<dbReference type="PANTHER" id="PTHR11058:SF9">
    <property type="entry name" value="NADH-UBIQUINONE OXIDOREDUCTASE CHAIN 3"/>
    <property type="match status" value="1"/>
</dbReference>
<comment type="similarity">
    <text evidence="2 7">Belongs to the complex I subunit 3 family.</text>
</comment>
<keyword evidence="3" id="KW-0813">Transport</keyword>
<sequence>MVFSWFHLGLIILILAGVLFAVGALIVPTILAPKARGGAISMPYECGMPPQGSAWGSFNINYYFYALIFIAFDVDVLYLFPVAVIYPRTVGWIPFVEILLFLSVLGAAILYFYRKGVFTWPRKIKA</sequence>
<evidence type="ECO:0000256" key="6">
    <source>
        <dbReference type="ARBA" id="ARBA00023136"/>
    </source>
</evidence>
<dbReference type="PANTHER" id="PTHR11058">
    <property type="entry name" value="NADH-UBIQUINONE OXIDOREDUCTASE CHAIN 3"/>
    <property type="match status" value="1"/>
</dbReference>
<organism evidence="9 10">
    <name type="scientific">Desulfoplanes formicivorans</name>
    <dbReference type="NCBI Taxonomy" id="1592317"/>
    <lineage>
        <taxon>Bacteria</taxon>
        <taxon>Pseudomonadati</taxon>
        <taxon>Thermodesulfobacteriota</taxon>
        <taxon>Desulfovibrionia</taxon>
        <taxon>Desulfovibrionales</taxon>
        <taxon>Desulfoplanaceae</taxon>
        <taxon>Desulfoplanes</taxon>
    </lineage>
</organism>
<feature type="transmembrane region" description="Helical" evidence="8">
    <location>
        <begin position="62"/>
        <end position="86"/>
    </location>
</feature>
<dbReference type="GO" id="GO:0030964">
    <property type="term" value="C:NADH dehydrogenase complex"/>
    <property type="evidence" value="ECO:0007669"/>
    <property type="project" value="TreeGrafter"/>
</dbReference>
<dbReference type="InterPro" id="IPR038430">
    <property type="entry name" value="NDAH_ubi_oxred_su3_sf"/>
</dbReference>
<dbReference type="EC" id="7.1.1.-" evidence="7"/>
<accession>A0A194AEH4</accession>
<dbReference type="Pfam" id="PF00507">
    <property type="entry name" value="Oxidored_q4"/>
    <property type="match status" value="1"/>
</dbReference>
<keyword evidence="5 8" id="KW-1133">Transmembrane helix</keyword>
<evidence type="ECO:0000256" key="1">
    <source>
        <dbReference type="ARBA" id="ARBA00004370"/>
    </source>
</evidence>
<comment type="caution">
    <text evidence="9">The sequence shown here is derived from an EMBL/GenBank/DDBJ whole genome shotgun (WGS) entry which is preliminary data.</text>
</comment>
<proteinExistence type="inferred from homology"/>
<reference evidence="10" key="1">
    <citation type="submission" date="2016-06" db="EMBL/GenBank/DDBJ databases">
        <title>Draft genome sequence of Desulfoplanes formicivorans strain Pf12B.</title>
        <authorList>
            <person name="Watanabe M."/>
            <person name="Kojima H."/>
            <person name="Fukui M."/>
        </authorList>
    </citation>
    <scope>NUCLEOTIDE SEQUENCE [LARGE SCALE GENOMIC DNA]</scope>
    <source>
        <strain evidence="10">Pf12B</strain>
    </source>
</reference>
<evidence type="ECO:0000256" key="4">
    <source>
        <dbReference type="ARBA" id="ARBA00022692"/>
    </source>
</evidence>
<evidence type="ECO:0000313" key="10">
    <source>
        <dbReference type="Proteomes" id="UP000095200"/>
    </source>
</evidence>
<dbReference type="GO" id="GO:0008137">
    <property type="term" value="F:NADH dehydrogenase (ubiquinone) activity"/>
    <property type="evidence" value="ECO:0007669"/>
    <property type="project" value="InterPro"/>
</dbReference>
<keyword evidence="7" id="KW-0520">NAD</keyword>
<keyword evidence="6 8" id="KW-0472">Membrane</keyword>
<evidence type="ECO:0000313" key="9">
    <source>
        <dbReference type="EMBL" id="GAU08482.1"/>
    </source>
</evidence>
<dbReference type="EMBL" id="BDFE01000015">
    <property type="protein sequence ID" value="GAU08482.1"/>
    <property type="molecule type" value="Genomic_DNA"/>
</dbReference>
<evidence type="ECO:0000256" key="5">
    <source>
        <dbReference type="ARBA" id="ARBA00022989"/>
    </source>
</evidence>
<keyword evidence="7" id="KW-0874">Quinone</keyword>
<dbReference type="GO" id="GO:0005886">
    <property type="term" value="C:plasma membrane"/>
    <property type="evidence" value="ECO:0007669"/>
    <property type="project" value="UniProtKB-SubCell"/>
</dbReference>
<feature type="transmembrane region" description="Helical" evidence="8">
    <location>
        <begin position="6"/>
        <end position="32"/>
    </location>
</feature>
<keyword evidence="10" id="KW-1185">Reference proteome</keyword>
<dbReference type="STRING" id="1592317.DPF_1192"/>
<comment type="function">
    <text evidence="7">NDH-1 shuttles electrons from NADH, via FMN and iron-sulfur (Fe-S) centers, to quinones in the respiratory chain.</text>
</comment>
<comment type="catalytic activity">
    <reaction evidence="7">
        <text>a quinone + NADH + 5 H(+)(in) = a quinol + NAD(+) + 4 H(+)(out)</text>
        <dbReference type="Rhea" id="RHEA:57888"/>
        <dbReference type="ChEBI" id="CHEBI:15378"/>
        <dbReference type="ChEBI" id="CHEBI:24646"/>
        <dbReference type="ChEBI" id="CHEBI:57540"/>
        <dbReference type="ChEBI" id="CHEBI:57945"/>
        <dbReference type="ChEBI" id="CHEBI:132124"/>
    </reaction>
</comment>
<feature type="transmembrane region" description="Helical" evidence="8">
    <location>
        <begin position="92"/>
        <end position="113"/>
    </location>
</feature>
<dbReference type="GO" id="GO:0048038">
    <property type="term" value="F:quinone binding"/>
    <property type="evidence" value="ECO:0007669"/>
    <property type="project" value="UniProtKB-KW"/>
</dbReference>
<keyword evidence="4 7" id="KW-0812">Transmembrane</keyword>
<dbReference type="Gene3D" id="1.20.58.1610">
    <property type="entry name" value="NADH:ubiquinone/plastoquinone oxidoreductase, chain 3"/>
    <property type="match status" value="1"/>
</dbReference>
<dbReference type="OrthoDB" id="9791970at2"/>
<evidence type="ECO:0000256" key="3">
    <source>
        <dbReference type="ARBA" id="ARBA00022448"/>
    </source>
</evidence>
<protein>
    <recommendedName>
        <fullName evidence="7">NADH-quinone oxidoreductase subunit</fullName>
        <ecNumber evidence="7">7.1.1.-</ecNumber>
    </recommendedName>
</protein>
<evidence type="ECO:0000256" key="2">
    <source>
        <dbReference type="ARBA" id="ARBA00008472"/>
    </source>
</evidence>
<gene>
    <name evidence="9" type="ORF">DPF_1192</name>
</gene>
<evidence type="ECO:0000256" key="7">
    <source>
        <dbReference type="RuleBase" id="RU003639"/>
    </source>
</evidence>
<dbReference type="RefSeq" id="WP_069858050.1">
    <property type="nucleotide sequence ID" value="NZ_BDFE01000015.1"/>
</dbReference>
<name>A0A194AEH4_9BACT</name>
<evidence type="ECO:0000256" key="8">
    <source>
        <dbReference type="SAM" id="Phobius"/>
    </source>
</evidence>
<dbReference type="Proteomes" id="UP000095200">
    <property type="component" value="Unassembled WGS sequence"/>
</dbReference>
<dbReference type="InterPro" id="IPR000440">
    <property type="entry name" value="NADH_UbQ/plastoQ_OxRdtase_su3"/>
</dbReference>
<dbReference type="AlphaFoldDB" id="A0A194AEH4"/>
<comment type="subcellular location">
    <subcellularLocation>
        <location evidence="7">Cell membrane</location>
        <topology evidence="7">Multi-pass membrane protein</topology>
    </subcellularLocation>
    <subcellularLocation>
        <location evidence="1">Membrane</location>
    </subcellularLocation>
</comment>